<accession>A0A9P4I9M9</accession>
<dbReference type="Proteomes" id="UP000799772">
    <property type="component" value="Unassembled WGS sequence"/>
</dbReference>
<dbReference type="OrthoDB" id="7289984at2759"/>
<dbReference type="GO" id="GO:0005737">
    <property type="term" value="C:cytoplasm"/>
    <property type="evidence" value="ECO:0007669"/>
    <property type="project" value="TreeGrafter"/>
</dbReference>
<dbReference type="PANTHER" id="PTHR43544">
    <property type="entry name" value="SHORT-CHAIN DEHYDROGENASE/REDUCTASE"/>
    <property type="match status" value="1"/>
</dbReference>
<dbReference type="Pfam" id="PF00106">
    <property type="entry name" value="adh_short"/>
    <property type="match status" value="1"/>
</dbReference>
<proteinExistence type="inferred from homology"/>
<reference evidence="2" key="1">
    <citation type="journal article" date="2020" name="Stud. Mycol.">
        <title>101 Dothideomycetes genomes: a test case for predicting lifestyles and emergence of pathogens.</title>
        <authorList>
            <person name="Haridas S."/>
            <person name="Albert R."/>
            <person name="Binder M."/>
            <person name="Bloem J."/>
            <person name="Labutti K."/>
            <person name="Salamov A."/>
            <person name="Andreopoulos B."/>
            <person name="Baker S."/>
            <person name="Barry K."/>
            <person name="Bills G."/>
            <person name="Bluhm B."/>
            <person name="Cannon C."/>
            <person name="Castanera R."/>
            <person name="Culley D."/>
            <person name="Daum C."/>
            <person name="Ezra D."/>
            <person name="Gonzalez J."/>
            <person name="Henrissat B."/>
            <person name="Kuo A."/>
            <person name="Liang C."/>
            <person name="Lipzen A."/>
            <person name="Lutzoni F."/>
            <person name="Magnuson J."/>
            <person name="Mondo S."/>
            <person name="Nolan M."/>
            <person name="Ohm R."/>
            <person name="Pangilinan J."/>
            <person name="Park H.-J."/>
            <person name="Ramirez L."/>
            <person name="Alfaro M."/>
            <person name="Sun H."/>
            <person name="Tritt A."/>
            <person name="Yoshinaga Y."/>
            <person name="Zwiers L.-H."/>
            <person name="Turgeon B."/>
            <person name="Goodwin S."/>
            <person name="Spatafora J."/>
            <person name="Crous P."/>
            <person name="Grigoriev I."/>
        </authorList>
    </citation>
    <scope>NUCLEOTIDE SEQUENCE</scope>
    <source>
        <strain evidence="2">CBS 133067</strain>
    </source>
</reference>
<keyword evidence="3" id="KW-1185">Reference proteome</keyword>
<dbReference type="PRINTS" id="PR00081">
    <property type="entry name" value="GDHRDH"/>
</dbReference>
<comment type="caution">
    <text evidence="2">The sequence shown here is derived from an EMBL/GenBank/DDBJ whole genome shotgun (WGS) entry which is preliminary data.</text>
</comment>
<organism evidence="2 3">
    <name type="scientific">Rhizodiscina lignyota</name>
    <dbReference type="NCBI Taxonomy" id="1504668"/>
    <lineage>
        <taxon>Eukaryota</taxon>
        <taxon>Fungi</taxon>
        <taxon>Dikarya</taxon>
        <taxon>Ascomycota</taxon>
        <taxon>Pezizomycotina</taxon>
        <taxon>Dothideomycetes</taxon>
        <taxon>Pleosporomycetidae</taxon>
        <taxon>Aulographales</taxon>
        <taxon>Rhizodiscinaceae</taxon>
        <taxon>Rhizodiscina</taxon>
    </lineage>
</organism>
<evidence type="ECO:0000313" key="2">
    <source>
        <dbReference type="EMBL" id="KAF2096614.1"/>
    </source>
</evidence>
<comment type="similarity">
    <text evidence="1">Belongs to the short-chain dehydrogenases/reductases (SDR) family.</text>
</comment>
<protein>
    <submittedName>
        <fullName evidence="2">Short chain dehydrogenase/reductase</fullName>
    </submittedName>
</protein>
<evidence type="ECO:0000313" key="3">
    <source>
        <dbReference type="Proteomes" id="UP000799772"/>
    </source>
</evidence>
<sequence length="251" mass="26373">MSPKVILITGANSGVGFATSKVVAGASPDFHVIMSGRNLEKVEAAKTEIEAAGGVKGQLSTLHLDITDDASIESAVTYIGEHFGQLDALVNNAAVGGITPNHRERLRYCMETNVVSTRTLSLAMQPLLLKSDNPYSIYVSSGVGSLKMAADAPAGATGYLVVGDAYRSSKAAVNMIMILEHKDTYDTQLKVFAVCPGFVVSNLRGTSEEARTGGGKAGDPMVSGQTILSIVEGKRDADVGKLVHKDGVYPW</sequence>
<dbReference type="EMBL" id="ML978129">
    <property type="protein sequence ID" value="KAF2096614.1"/>
    <property type="molecule type" value="Genomic_DNA"/>
</dbReference>
<gene>
    <name evidence="2" type="ORF">NA57DRAFT_78216</name>
</gene>
<dbReference type="InterPro" id="IPR002347">
    <property type="entry name" value="SDR_fam"/>
</dbReference>
<dbReference type="InterPro" id="IPR036291">
    <property type="entry name" value="NAD(P)-bd_dom_sf"/>
</dbReference>
<name>A0A9P4I9M9_9PEZI</name>
<dbReference type="AlphaFoldDB" id="A0A9P4I9M9"/>
<evidence type="ECO:0000256" key="1">
    <source>
        <dbReference type="ARBA" id="ARBA00006484"/>
    </source>
</evidence>
<dbReference type="SUPFAM" id="SSF51735">
    <property type="entry name" value="NAD(P)-binding Rossmann-fold domains"/>
    <property type="match status" value="1"/>
</dbReference>
<dbReference type="InterPro" id="IPR051468">
    <property type="entry name" value="Fungal_SecMetab_SDRs"/>
</dbReference>
<dbReference type="GO" id="GO:0016491">
    <property type="term" value="F:oxidoreductase activity"/>
    <property type="evidence" value="ECO:0007669"/>
    <property type="project" value="TreeGrafter"/>
</dbReference>
<dbReference type="GO" id="GO:0019748">
    <property type="term" value="P:secondary metabolic process"/>
    <property type="evidence" value="ECO:0007669"/>
    <property type="project" value="TreeGrafter"/>
</dbReference>
<dbReference type="PANTHER" id="PTHR43544:SF32">
    <property type="entry name" value="CHAIN DEHYDROGENASE, PUTATIVE (AFU_ORTHOLOGUE AFUA_5G01530)-RELATED"/>
    <property type="match status" value="1"/>
</dbReference>
<dbReference type="Gene3D" id="3.40.50.720">
    <property type="entry name" value="NAD(P)-binding Rossmann-like Domain"/>
    <property type="match status" value="1"/>
</dbReference>